<keyword evidence="4" id="KW-0663">Pyridoxal phosphate</keyword>
<organism evidence="7 8">
    <name type="scientific">Pragia fontium DSM 5563 = ATCC 49100</name>
    <dbReference type="NCBI Taxonomy" id="1122977"/>
    <lineage>
        <taxon>Bacteria</taxon>
        <taxon>Pseudomonadati</taxon>
        <taxon>Pseudomonadota</taxon>
        <taxon>Gammaproteobacteria</taxon>
        <taxon>Enterobacterales</taxon>
        <taxon>Budviciaceae</taxon>
        <taxon>Pragia</taxon>
    </lineage>
</organism>
<evidence type="ECO:0000259" key="6">
    <source>
        <dbReference type="Pfam" id="PF00155"/>
    </source>
</evidence>
<dbReference type="InterPro" id="IPR004839">
    <property type="entry name" value="Aminotransferase_I/II_large"/>
</dbReference>
<evidence type="ECO:0000313" key="8">
    <source>
        <dbReference type="Proteomes" id="UP000226420"/>
    </source>
</evidence>
<name>A0AAJ4WBH8_9GAMM</name>
<dbReference type="Pfam" id="PF00155">
    <property type="entry name" value="Aminotran_1_2"/>
    <property type="match status" value="1"/>
</dbReference>
<dbReference type="InterPro" id="IPR015422">
    <property type="entry name" value="PyrdxlP-dep_Trfase_small"/>
</dbReference>
<keyword evidence="5" id="KW-0732">Signal</keyword>
<comment type="caution">
    <text evidence="7">The sequence shown here is derived from an EMBL/GenBank/DDBJ whole genome shotgun (WGS) entry which is preliminary data.</text>
</comment>
<dbReference type="RefSeq" id="WP_047781580.1">
    <property type="nucleotide sequence ID" value="NZ_FOLW01000007.1"/>
</dbReference>
<dbReference type="PANTHER" id="PTHR43643:SF3">
    <property type="entry name" value="HISTIDINOL-PHOSPHATE AMINOTRANSFERASE"/>
    <property type="match status" value="1"/>
</dbReference>
<evidence type="ECO:0000256" key="1">
    <source>
        <dbReference type="ARBA" id="ARBA00007970"/>
    </source>
</evidence>
<proteinExistence type="inferred from homology"/>
<dbReference type="InterPro" id="IPR015421">
    <property type="entry name" value="PyrdxlP-dep_Trfase_major"/>
</dbReference>
<dbReference type="InterPro" id="IPR006311">
    <property type="entry name" value="TAT_signal"/>
</dbReference>
<accession>A0AAJ4WBH8</accession>
<sequence>MDRRTLLKSSGWLLGGLTLGNLASGVARASQNTQTANSIASVLPIPTKQQPLLLNFNENSLGMSSKAQQAIVHALPQAFRYPDAAREQLIEKIAESHKLKAQNISLGNGSSESIQAVVQMAIYQAQKAGQKIQVIVPDPTFNYAELYAKALGVAVIKVPLNDKLAFDIDAMKKCADEFPGVSIIYLCNPNNPTATITPAEKIEPWIKAASERTLFLLDEAYAEFVTDSHFRSGIELIKQEFKNVVVTRTFSKIYALAGLRIGYAVAHPDIISQVEAFVSLDNTNTASAVAALASLEDKTFLTISRTSVETSRKIVTNALDKLGLEYLPSQANFIFHKVPGEVKVYQDRMKEYHVFVGREFPPAVGWNRLTLGTPEEMTTFVSVLNEFRAKGWV</sequence>
<gene>
    <name evidence="7" type="ORF">SAMN02745723_1077</name>
</gene>
<keyword evidence="2 7" id="KW-0032">Aminotransferase</keyword>
<dbReference type="PROSITE" id="PS51318">
    <property type="entry name" value="TAT"/>
    <property type="match status" value="1"/>
</dbReference>
<dbReference type="CDD" id="cd00609">
    <property type="entry name" value="AAT_like"/>
    <property type="match status" value="1"/>
</dbReference>
<dbReference type="Gene3D" id="3.90.1150.10">
    <property type="entry name" value="Aspartate Aminotransferase, domain 1"/>
    <property type="match status" value="1"/>
</dbReference>
<dbReference type="GO" id="GO:0008483">
    <property type="term" value="F:transaminase activity"/>
    <property type="evidence" value="ECO:0007669"/>
    <property type="project" value="UniProtKB-KW"/>
</dbReference>
<comment type="similarity">
    <text evidence="1">Belongs to the class-II pyridoxal-phosphate-dependent aminotransferase family. Histidinol-phosphate aminotransferase subfamily.</text>
</comment>
<feature type="domain" description="Aminotransferase class I/classII large" evidence="6">
    <location>
        <begin position="52"/>
        <end position="383"/>
    </location>
</feature>
<dbReference type="Gene3D" id="3.40.640.10">
    <property type="entry name" value="Type I PLP-dependent aspartate aminotransferase-like (Major domain)"/>
    <property type="match status" value="1"/>
</dbReference>
<dbReference type="AlphaFoldDB" id="A0AAJ4WBH8"/>
<dbReference type="EMBL" id="FOLW01000007">
    <property type="protein sequence ID" value="SFD03202.1"/>
    <property type="molecule type" value="Genomic_DNA"/>
</dbReference>
<dbReference type="InterPro" id="IPR015424">
    <property type="entry name" value="PyrdxlP-dep_Trfase"/>
</dbReference>
<keyword evidence="3" id="KW-0808">Transferase</keyword>
<dbReference type="InterPro" id="IPR050106">
    <property type="entry name" value="HistidinolP_aminotransfase"/>
</dbReference>
<evidence type="ECO:0000256" key="3">
    <source>
        <dbReference type="ARBA" id="ARBA00022679"/>
    </source>
</evidence>
<protein>
    <submittedName>
        <fullName evidence="7">Histidinol-phosphate aminotransferase</fullName>
    </submittedName>
</protein>
<evidence type="ECO:0000256" key="2">
    <source>
        <dbReference type="ARBA" id="ARBA00022576"/>
    </source>
</evidence>
<feature type="signal peptide" evidence="5">
    <location>
        <begin position="1"/>
        <end position="29"/>
    </location>
</feature>
<evidence type="ECO:0000256" key="4">
    <source>
        <dbReference type="ARBA" id="ARBA00022898"/>
    </source>
</evidence>
<feature type="chain" id="PRO_5042532144" evidence="5">
    <location>
        <begin position="30"/>
        <end position="393"/>
    </location>
</feature>
<reference evidence="7 8" key="1">
    <citation type="submission" date="2016-10" db="EMBL/GenBank/DDBJ databases">
        <authorList>
            <person name="Varghese N."/>
            <person name="Submissions S."/>
        </authorList>
    </citation>
    <scope>NUCLEOTIDE SEQUENCE [LARGE SCALE GENOMIC DNA]</scope>
    <source>
        <strain evidence="7 8">DSM 5563</strain>
    </source>
</reference>
<dbReference type="Proteomes" id="UP000226420">
    <property type="component" value="Unassembled WGS sequence"/>
</dbReference>
<dbReference type="GO" id="GO:0030170">
    <property type="term" value="F:pyridoxal phosphate binding"/>
    <property type="evidence" value="ECO:0007669"/>
    <property type="project" value="InterPro"/>
</dbReference>
<evidence type="ECO:0000313" key="7">
    <source>
        <dbReference type="EMBL" id="SFD03202.1"/>
    </source>
</evidence>
<dbReference type="PANTHER" id="PTHR43643">
    <property type="entry name" value="HISTIDINOL-PHOSPHATE AMINOTRANSFERASE 2"/>
    <property type="match status" value="1"/>
</dbReference>
<dbReference type="SUPFAM" id="SSF53383">
    <property type="entry name" value="PLP-dependent transferases"/>
    <property type="match status" value="1"/>
</dbReference>
<evidence type="ECO:0000256" key="5">
    <source>
        <dbReference type="SAM" id="SignalP"/>
    </source>
</evidence>